<sequence>MAKGDLHAVIRLNKMEIDERRRTIGALQQREDELVAQDRALDAQLQRESAAVNAHPEAAFTFANFLTAHRHRKDETAAALDQVRTDLDRERDALAELFRQRKTYELAQEARDRKAAAERARKDQAALDEIGLTMHRRRAEDEESEQARQPDDRDDLGTPNRQD</sequence>
<accession>A0A7X1ZDU2</accession>
<evidence type="ECO:0000256" key="6">
    <source>
        <dbReference type="ARBA" id="ARBA00022500"/>
    </source>
</evidence>
<dbReference type="GO" id="GO:0009288">
    <property type="term" value="C:bacterial-type flagellum"/>
    <property type="evidence" value="ECO:0007669"/>
    <property type="project" value="InterPro"/>
</dbReference>
<evidence type="ECO:0000256" key="7">
    <source>
        <dbReference type="ARBA" id="ARBA00022795"/>
    </source>
</evidence>
<keyword evidence="4" id="KW-0813">Transport</keyword>
<evidence type="ECO:0000256" key="1">
    <source>
        <dbReference type="ARBA" id="ARBA00004413"/>
    </source>
</evidence>
<feature type="compositionally biased region" description="Basic and acidic residues" evidence="11">
    <location>
        <begin position="114"/>
        <end position="125"/>
    </location>
</feature>
<dbReference type="Proteomes" id="UP000434582">
    <property type="component" value="Unassembled WGS sequence"/>
</dbReference>
<evidence type="ECO:0000313" key="12">
    <source>
        <dbReference type="EMBL" id="MQX35567.1"/>
    </source>
</evidence>
<keyword evidence="9" id="KW-0472">Membrane</keyword>
<dbReference type="InterPro" id="IPR053716">
    <property type="entry name" value="Flag_assembly_chemotaxis_eff"/>
</dbReference>
<keyword evidence="7" id="KW-1005">Bacterial flagellum biogenesis</keyword>
<comment type="subcellular location">
    <subcellularLocation>
        <location evidence="1">Cell membrane</location>
        <topology evidence="1">Peripheral membrane protein</topology>
        <orientation evidence="1">Cytoplasmic side</orientation>
    </subcellularLocation>
</comment>
<dbReference type="InterPro" id="IPR012823">
    <property type="entry name" value="Flagell_FliJ"/>
</dbReference>
<evidence type="ECO:0000256" key="8">
    <source>
        <dbReference type="ARBA" id="ARBA00022927"/>
    </source>
</evidence>
<dbReference type="EMBL" id="WIVE01000005">
    <property type="protein sequence ID" value="MQX35567.1"/>
    <property type="molecule type" value="Genomic_DNA"/>
</dbReference>
<evidence type="ECO:0000256" key="9">
    <source>
        <dbReference type="ARBA" id="ARBA00023136"/>
    </source>
</evidence>
<reference evidence="12 13" key="1">
    <citation type="submission" date="2019-10" db="EMBL/GenBank/DDBJ databases">
        <title>Draft whole-genome sequence of the purple nonsulfur photosynthetic bacterium Roseospira navarrensis DSM 15114.</title>
        <authorList>
            <person name="Kyndt J.A."/>
            <person name="Meyer T.E."/>
        </authorList>
    </citation>
    <scope>NUCLEOTIDE SEQUENCE [LARGE SCALE GENOMIC DNA]</scope>
    <source>
        <strain evidence="12 13">DSM 15114</strain>
    </source>
</reference>
<dbReference type="GO" id="GO:0005886">
    <property type="term" value="C:plasma membrane"/>
    <property type="evidence" value="ECO:0007669"/>
    <property type="project" value="UniProtKB-SubCell"/>
</dbReference>
<keyword evidence="10" id="KW-1006">Bacterial flagellum protein export</keyword>
<keyword evidence="8" id="KW-0653">Protein transport</keyword>
<gene>
    <name evidence="12" type="ORF">GHC57_03455</name>
</gene>
<protein>
    <recommendedName>
        <fullName evidence="3">Flagellar FliJ protein</fullName>
    </recommendedName>
</protein>
<evidence type="ECO:0000256" key="2">
    <source>
        <dbReference type="ARBA" id="ARBA00010004"/>
    </source>
</evidence>
<dbReference type="AlphaFoldDB" id="A0A7X1ZDU2"/>
<dbReference type="GO" id="GO:0006935">
    <property type="term" value="P:chemotaxis"/>
    <property type="evidence" value="ECO:0007669"/>
    <property type="project" value="UniProtKB-KW"/>
</dbReference>
<dbReference type="RefSeq" id="WP_153341195.1">
    <property type="nucleotide sequence ID" value="NZ_WIVE01000005.1"/>
</dbReference>
<evidence type="ECO:0000256" key="10">
    <source>
        <dbReference type="ARBA" id="ARBA00023225"/>
    </source>
</evidence>
<evidence type="ECO:0000256" key="11">
    <source>
        <dbReference type="SAM" id="MobiDB-lite"/>
    </source>
</evidence>
<proteinExistence type="inferred from homology"/>
<comment type="caution">
    <text evidence="12">The sequence shown here is derived from an EMBL/GenBank/DDBJ whole genome shotgun (WGS) entry which is preliminary data.</text>
</comment>
<organism evidence="12 13">
    <name type="scientific">Roseospira navarrensis</name>
    <dbReference type="NCBI Taxonomy" id="140058"/>
    <lineage>
        <taxon>Bacteria</taxon>
        <taxon>Pseudomonadati</taxon>
        <taxon>Pseudomonadota</taxon>
        <taxon>Alphaproteobacteria</taxon>
        <taxon>Rhodospirillales</taxon>
        <taxon>Rhodospirillaceae</taxon>
        <taxon>Roseospira</taxon>
    </lineage>
</organism>
<feature type="region of interest" description="Disordered" evidence="11">
    <location>
        <begin position="114"/>
        <end position="163"/>
    </location>
</feature>
<dbReference type="Gene3D" id="1.10.287.1700">
    <property type="match status" value="1"/>
</dbReference>
<keyword evidence="13" id="KW-1185">Reference proteome</keyword>
<evidence type="ECO:0000256" key="4">
    <source>
        <dbReference type="ARBA" id="ARBA00022448"/>
    </source>
</evidence>
<evidence type="ECO:0000313" key="13">
    <source>
        <dbReference type="Proteomes" id="UP000434582"/>
    </source>
</evidence>
<dbReference type="Pfam" id="PF02050">
    <property type="entry name" value="FliJ"/>
    <property type="match status" value="1"/>
</dbReference>
<name>A0A7X1ZDU2_9PROT</name>
<dbReference type="GO" id="GO:0044781">
    <property type="term" value="P:bacterial-type flagellum organization"/>
    <property type="evidence" value="ECO:0007669"/>
    <property type="project" value="UniProtKB-KW"/>
</dbReference>
<keyword evidence="5" id="KW-1003">Cell membrane</keyword>
<dbReference type="OrthoDB" id="7273723at2"/>
<evidence type="ECO:0000256" key="5">
    <source>
        <dbReference type="ARBA" id="ARBA00022475"/>
    </source>
</evidence>
<evidence type="ECO:0000256" key="3">
    <source>
        <dbReference type="ARBA" id="ARBA00020392"/>
    </source>
</evidence>
<comment type="similarity">
    <text evidence="2">Belongs to the FliJ family.</text>
</comment>
<keyword evidence="6" id="KW-0145">Chemotaxis</keyword>
<dbReference type="GO" id="GO:0015031">
    <property type="term" value="P:protein transport"/>
    <property type="evidence" value="ECO:0007669"/>
    <property type="project" value="UniProtKB-KW"/>
</dbReference>
<dbReference type="GO" id="GO:0071973">
    <property type="term" value="P:bacterial-type flagellum-dependent cell motility"/>
    <property type="evidence" value="ECO:0007669"/>
    <property type="project" value="InterPro"/>
</dbReference>